<proteinExistence type="inferred from homology"/>
<keyword evidence="1" id="KW-0479">Metal-binding</keyword>
<comment type="caution">
    <text evidence="5">The sequence shown here is derived from an EMBL/GenBank/DDBJ whole genome shotgun (WGS) entry which is preliminary data.</text>
</comment>
<dbReference type="CDD" id="cd09999">
    <property type="entry name" value="Arginase-like_1"/>
    <property type="match status" value="1"/>
</dbReference>
<dbReference type="Gene3D" id="3.40.800.10">
    <property type="entry name" value="Ureohydrolase domain"/>
    <property type="match status" value="1"/>
</dbReference>
<evidence type="ECO:0000256" key="1">
    <source>
        <dbReference type="ARBA" id="ARBA00022723"/>
    </source>
</evidence>
<keyword evidence="6" id="KW-1185">Reference proteome</keyword>
<reference evidence="5 6" key="1">
    <citation type="submission" date="2021-02" db="EMBL/GenBank/DDBJ databases">
        <title>Actinophytocola xerophila sp. nov., isolated from soil of cotton cropping field.</title>
        <authorList>
            <person name="Huang R."/>
            <person name="Chen X."/>
            <person name="Ge X."/>
            <person name="Liu W."/>
        </authorList>
    </citation>
    <scope>NUCLEOTIDE SEQUENCE [LARGE SCALE GENOMIC DNA]</scope>
    <source>
        <strain evidence="5 6">S1-96</strain>
    </source>
</reference>
<evidence type="ECO:0000256" key="3">
    <source>
        <dbReference type="ARBA" id="ARBA00023211"/>
    </source>
</evidence>
<dbReference type="Proteomes" id="UP001156441">
    <property type="component" value="Unassembled WGS sequence"/>
</dbReference>
<name>A0ABT2JAV7_9PSEU</name>
<dbReference type="PANTHER" id="PTHR43782">
    <property type="entry name" value="ARGINASE"/>
    <property type="match status" value="1"/>
</dbReference>
<dbReference type="SUPFAM" id="SSF52768">
    <property type="entry name" value="Arginase/deacetylase"/>
    <property type="match status" value="1"/>
</dbReference>
<keyword evidence="2" id="KW-0378">Hydrolase</keyword>
<dbReference type="RefSeq" id="WP_260192425.1">
    <property type="nucleotide sequence ID" value="NZ_JAFFZE010000014.1"/>
</dbReference>
<dbReference type="Pfam" id="PF00491">
    <property type="entry name" value="Arginase"/>
    <property type="match status" value="1"/>
</dbReference>
<keyword evidence="3" id="KW-0464">Manganese</keyword>
<accession>A0ABT2JAV7</accession>
<comment type="similarity">
    <text evidence="4">Belongs to the arginase family.</text>
</comment>
<dbReference type="InterPro" id="IPR023696">
    <property type="entry name" value="Ureohydrolase_dom_sf"/>
</dbReference>
<dbReference type="PANTHER" id="PTHR43782:SF3">
    <property type="entry name" value="ARGINASE"/>
    <property type="match status" value="1"/>
</dbReference>
<dbReference type="InterPro" id="IPR006035">
    <property type="entry name" value="Ureohydrolase"/>
</dbReference>
<evidence type="ECO:0000313" key="5">
    <source>
        <dbReference type="EMBL" id="MCT2584991.1"/>
    </source>
</evidence>
<evidence type="ECO:0000256" key="2">
    <source>
        <dbReference type="ARBA" id="ARBA00022801"/>
    </source>
</evidence>
<gene>
    <name evidence="5" type="ORF">JT362_17900</name>
</gene>
<protein>
    <submittedName>
        <fullName evidence="5">Arginase family protein</fullName>
    </submittedName>
</protein>
<dbReference type="PROSITE" id="PS51409">
    <property type="entry name" value="ARGINASE_2"/>
    <property type="match status" value="1"/>
</dbReference>
<dbReference type="PRINTS" id="PR00116">
    <property type="entry name" value="ARGINASE"/>
</dbReference>
<sequence length="236" mass="24593">MSPIVVPFHQDERLAPGSLPVTGQVVAPTLPDGDRWARLVRLWDAVADAVAGATAPTVVSGDCLVALGVLAGVQRAGVDPSVLWFDAHGDVHTLESSTSGYLGGLSLRLAMGAHPERVAGPLGLRPLAEDRVTLVDARDLDPAEADYLATARVRRATVDEVEVPPGPVVLHLDVDVIDSGDLPGLLFPVSGGPSRAAVLASVRRVLDTGRVAALSVACPWRPGDDPRRAELLSALT</sequence>
<organism evidence="5 6">
    <name type="scientific">Actinophytocola gossypii</name>
    <dbReference type="NCBI Taxonomy" id="2812003"/>
    <lineage>
        <taxon>Bacteria</taxon>
        <taxon>Bacillati</taxon>
        <taxon>Actinomycetota</taxon>
        <taxon>Actinomycetes</taxon>
        <taxon>Pseudonocardiales</taxon>
        <taxon>Pseudonocardiaceae</taxon>
    </lineage>
</organism>
<evidence type="ECO:0000313" key="6">
    <source>
        <dbReference type="Proteomes" id="UP001156441"/>
    </source>
</evidence>
<evidence type="ECO:0000256" key="4">
    <source>
        <dbReference type="PROSITE-ProRule" id="PRU00742"/>
    </source>
</evidence>
<dbReference type="EMBL" id="JAFFZE010000014">
    <property type="protein sequence ID" value="MCT2584991.1"/>
    <property type="molecule type" value="Genomic_DNA"/>
</dbReference>